<evidence type="ECO:0000256" key="1">
    <source>
        <dbReference type="SAM" id="MobiDB-lite"/>
    </source>
</evidence>
<sequence length="118" mass="12581">MDQLKSTDISMILGMVEISDMPVDPNMPLATIGDEVRTKEVAAVEFEAETDEEQLGVYEKATYEGLIKVEEARVDSAVQISLADTTMVESSVTDTPGTNAEDQSVAPGTNAPTNRGTA</sequence>
<dbReference type="Proteomes" id="UP000824120">
    <property type="component" value="Chromosome 11"/>
</dbReference>
<organism evidence="2 3">
    <name type="scientific">Solanum commersonii</name>
    <name type="common">Commerson's wild potato</name>
    <name type="synonym">Commerson's nightshade</name>
    <dbReference type="NCBI Taxonomy" id="4109"/>
    <lineage>
        <taxon>Eukaryota</taxon>
        <taxon>Viridiplantae</taxon>
        <taxon>Streptophyta</taxon>
        <taxon>Embryophyta</taxon>
        <taxon>Tracheophyta</taxon>
        <taxon>Spermatophyta</taxon>
        <taxon>Magnoliopsida</taxon>
        <taxon>eudicotyledons</taxon>
        <taxon>Gunneridae</taxon>
        <taxon>Pentapetalae</taxon>
        <taxon>asterids</taxon>
        <taxon>lamiids</taxon>
        <taxon>Solanales</taxon>
        <taxon>Solanaceae</taxon>
        <taxon>Solanoideae</taxon>
        <taxon>Solaneae</taxon>
        <taxon>Solanum</taxon>
    </lineage>
</organism>
<evidence type="ECO:0008006" key="4">
    <source>
        <dbReference type="Google" id="ProtNLM"/>
    </source>
</evidence>
<dbReference type="OrthoDB" id="1327708at2759"/>
<feature type="region of interest" description="Disordered" evidence="1">
    <location>
        <begin position="87"/>
        <end position="118"/>
    </location>
</feature>
<name>A0A9J5WKQ5_SOLCO</name>
<reference evidence="2 3" key="1">
    <citation type="submission" date="2020-09" db="EMBL/GenBank/DDBJ databases">
        <title>De no assembly of potato wild relative species, Solanum commersonii.</title>
        <authorList>
            <person name="Cho K."/>
        </authorList>
    </citation>
    <scope>NUCLEOTIDE SEQUENCE [LARGE SCALE GENOMIC DNA]</scope>
    <source>
        <strain evidence="2">LZ3.2</strain>
        <tissue evidence="2">Leaf</tissue>
    </source>
</reference>
<keyword evidence="3" id="KW-1185">Reference proteome</keyword>
<dbReference type="AlphaFoldDB" id="A0A9J5WKQ5"/>
<proteinExistence type="predicted"/>
<gene>
    <name evidence="2" type="ORF">H5410_055898</name>
</gene>
<dbReference type="EMBL" id="JACXVP010000011">
    <property type="protein sequence ID" value="KAG5575764.1"/>
    <property type="molecule type" value="Genomic_DNA"/>
</dbReference>
<evidence type="ECO:0000313" key="2">
    <source>
        <dbReference type="EMBL" id="KAG5575764.1"/>
    </source>
</evidence>
<evidence type="ECO:0000313" key="3">
    <source>
        <dbReference type="Proteomes" id="UP000824120"/>
    </source>
</evidence>
<protein>
    <recommendedName>
        <fullName evidence="4">Polyprotein protein</fullName>
    </recommendedName>
</protein>
<accession>A0A9J5WKQ5</accession>
<comment type="caution">
    <text evidence="2">The sequence shown here is derived from an EMBL/GenBank/DDBJ whole genome shotgun (WGS) entry which is preliminary data.</text>
</comment>